<feature type="active site" description="Proton donor" evidence="6">
    <location>
        <position position="121"/>
    </location>
</feature>
<accession>A0A9D9DAA4</accession>
<keyword evidence="4" id="KW-0904">Protein phosphatase</keyword>
<evidence type="ECO:0000313" key="9">
    <source>
        <dbReference type="Proteomes" id="UP000823629"/>
    </source>
</evidence>
<dbReference type="CDD" id="cd16343">
    <property type="entry name" value="LMWPTP"/>
    <property type="match status" value="1"/>
</dbReference>
<evidence type="ECO:0000256" key="5">
    <source>
        <dbReference type="ARBA" id="ARBA00051722"/>
    </source>
</evidence>
<evidence type="ECO:0000256" key="6">
    <source>
        <dbReference type="PIRSR" id="PIRSR617867-1"/>
    </source>
</evidence>
<dbReference type="SMART" id="SM00226">
    <property type="entry name" value="LMWPc"/>
    <property type="match status" value="1"/>
</dbReference>
<dbReference type="AlphaFoldDB" id="A0A9D9DAA4"/>
<feature type="active site" description="Nucleophile" evidence="6">
    <location>
        <position position="8"/>
    </location>
</feature>
<reference evidence="8" key="1">
    <citation type="submission" date="2020-10" db="EMBL/GenBank/DDBJ databases">
        <authorList>
            <person name="Gilroy R."/>
        </authorList>
    </citation>
    <scope>NUCLEOTIDE SEQUENCE</scope>
    <source>
        <strain evidence="8">1748</strain>
    </source>
</reference>
<evidence type="ECO:0000256" key="4">
    <source>
        <dbReference type="ARBA" id="ARBA00022912"/>
    </source>
</evidence>
<evidence type="ECO:0000256" key="2">
    <source>
        <dbReference type="ARBA" id="ARBA00013064"/>
    </source>
</evidence>
<keyword evidence="3" id="KW-0378">Hydrolase</keyword>
<dbReference type="InterPro" id="IPR036196">
    <property type="entry name" value="Ptyr_pPase_sf"/>
</dbReference>
<name>A0A9D9DAA4_9BACL</name>
<organism evidence="8 9">
    <name type="scientific">Candidatus Scatoplasma merdavium</name>
    <dbReference type="NCBI Taxonomy" id="2840932"/>
    <lineage>
        <taxon>Bacteria</taxon>
        <taxon>Bacillati</taxon>
        <taxon>Bacillota</taxon>
        <taxon>Bacilli</taxon>
        <taxon>Bacillales</taxon>
        <taxon>Candidatus Scatoplasma</taxon>
    </lineage>
</organism>
<dbReference type="PRINTS" id="PR00719">
    <property type="entry name" value="LMWPTPASE"/>
</dbReference>
<evidence type="ECO:0000313" key="8">
    <source>
        <dbReference type="EMBL" id="MBO8414717.1"/>
    </source>
</evidence>
<dbReference type="Gene3D" id="3.40.50.2300">
    <property type="match status" value="1"/>
</dbReference>
<dbReference type="EC" id="3.1.3.48" evidence="2"/>
<gene>
    <name evidence="8" type="ORF">IAC78_04550</name>
</gene>
<reference evidence="8" key="2">
    <citation type="journal article" date="2021" name="PeerJ">
        <title>Extensive microbial diversity within the chicken gut microbiome revealed by metagenomics and culture.</title>
        <authorList>
            <person name="Gilroy R."/>
            <person name="Ravi A."/>
            <person name="Getino M."/>
            <person name="Pursley I."/>
            <person name="Horton D.L."/>
            <person name="Alikhan N.F."/>
            <person name="Baker D."/>
            <person name="Gharbi K."/>
            <person name="Hall N."/>
            <person name="Watson M."/>
            <person name="Adriaenssens E.M."/>
            <person name="Foster-Nyarko E."/>
            <person name="Jarju S."/>
            <person name="Secka A."/>
            <person name="Antonio M."/>
            <person name="Oren A."/>
            <person name="Chaudhuri R.R."/>
            <person name="La Ragione R."/>
            <person name="Hildebrand F."/>
            <person name="Pallen M.J."/>
        </authorList>
    </citation>
    <scope>NUCLEOTIDE SEQUENCE</scope>
    <source>
        <strain evidence="8">1748</strain>
    </source>
</reference>
<dbReference type="InterPro" id="IPR023485">
    <property type="entry name" value="Ptyr_pPase"/>
</dbReference>
<dbReference type="Pfam" id="PF01451">
    <property type="entry name" value="LMWPc"/>
    <property type="match status" value="1"/>
</dbReference>
<dbReference type="EMBL" id="JADING010000132">
    <property type="protein sequence ID" value="MBO8414717.1"/>
    <property type="molecule type" value="Genomic_DNA"/>
</dbReference>
<feature type="domain" description="Phosphotyrosine protein phosphatase I" evidence="7">
    <location>
        <begin position="2"/>
        <end position="145"/>
    </location>
</feature>
<protein>
    <recommendedName>
        <fullName evidence="2">protein-tyrosine-phosphatase</fullName>
        <ecNumber evidence="2">3.1.3.48</ecNumber>
    </recommendedName>
</protein>
<dbReference type="InterPro" id="IPR050438">
    <property type="entry name" value="LMW_PTPase"/>
</dbReference>
<feature type="active site" evidence="6">
    <location>
        <position position="14"/>
    </location>
</feature>
<evidence type="ECO:0000256" key="3">
    <source>
        <dbReference type="ARBA" id="ARBA00022801"/>
    </source>
</evidence>
<dbReference type="InterPro" id="IPR017867">
    <property type="entry name" value="Tyr_phospatase_low_mol_wt"/>
</dbReference>
<dbReference type="PANTHER" id="PTHR11717:SF7">
    <property type="entry name" value="LOW MOLECULAR WEIGHT PHOSPHOTYROSINE PROTEIN PHOSPHATASE"/>
    <property type="match status" value="1"/>
</dbReference>
<proteinExistence type="inferred from homology"/>
<dbReference type="Proteomes" id="UP000823629">
    <property type="component" value="Unassembled WGS sequence"/>
</dbReference>
<comment type="catalytic activity">
    <reaction evidence="5">
        <text>O-phospho-L-tyrosyl-[protein] + H2O = L-tyrosyl-[protein] + phosphate</text>
        <dbReference type="Rhea" id="RHEA:10684"/>
        <dbReference type="Rhea" id="RHEA-COMP:10136"/>
        <dbReference type="Rhea" id="RHEA-COMP:20101"/>
        <dbReference type="ChEBI" id="CHEBI:15377"/>
        <dbReference type="ChEBI" id="CHEBI:43474"/>
        <dbReference type="ChEBI" id="CHEBI:46858"/>
        <dbReference type="ChEBI" id="CHEBI:61978"/>
        <dbReference type="EC" id="3.1.3.48"/>
    </reaction>
</comment>
<evidence type="ECO:0000259" key="7">
    <source>
        <dbReference type="SMART" id="SM00226"/>
    </source>
</evidence>
<dbReference type="GO" id="GO:0004725">
    <property type="term" value="F:protein tyrosine phosphatase activity"/>
    <property type="evidence" value="ECO:0007669"/>
    <property type="project" value="UniProtKB-EC"/>
</dbReference>
<comment type="similarity">
    <text evidence="1">Belongs to the low molecular weight phosphotyrosine protein phosphatase family.</text>
</comment>
<sequence length="149" mass="17653">MIKIIFICHGNICRSVAAEYVFKYLIKKHNREKEFEVISRAVSDEEYMNDIYPPMKRVLVEHGIPISKHSALRISDNEYQSADLVLIMDSSNLRFLQRRFKDLSKVKFLGDYISQGYEIEDPWYTRDFEKAYSDIYSSCENFLMSVKIK</sequence>
<evidence type="ECO:0000256" key="1">
    <source>
        <dbReference type="ARBA" id="ARBA00011063"/>
    </source>
</evidence>
<dbReference type="SUPFAM" id="SSF52788">
    <property type="entry name" value="Phosphotyrosine protein phosphatases I"/>
    <property type="match status" value="1"/>
</dbReference>
<comment type="caution">
    <text evidence="8">The sequence shown here is derived from an EMBL/GenBank/DDBJ whole genome shotgun (WGS) entry which is preliminary data.</text>
</comment>
<dbReference type="PANTHER" id="PTHR11717">
    <property type="entry name" value="LOW MOLECULAR WEIGHT PROTEIN TYROSINE PHOSPHATASE"/>
    <property type="match status" value="1"/>
</dbReference>